<keyword evidence="1" id="KW-0472">Membrane</keyword>
<accession>A0A511ZBF4</accession>
<keyword evidence="5" id="KW-1185">Reference proteome</keyword>
<dbReference type="Gene3D" id="2.60.40.1630">
    <property type="entry name" value="bacillus anthracis domain"/>
    <property type="match status" value="1"/>
</dbReference>
<organism evidence="4 5">
    <name type="scientific">Sporosarcina luteola</name>
    <dbReference type="NCBI Taxonomy" id="582850"/>
    <lineage>
        <taxon>Bacteria</taxon>
        <taxon>Bacillati</taxon>
        <taxon>Bacillota</taxon>
        <taxon>Bacilli</taxon>
        <taxon>Bacillales</taxon>
        <taxon>Caryophanaceae</taxon>
        <taxon>Sporosarcina</taxon>
    </lineage>
</organism>
<evidence type="ECO:0000256" key="1">
    <source>
        <dbReference type="SAM" id="Phobius"/>
    </source>
</evidence>
<feature type="domain" description="DUF4179" evidence="2">
    <location>
        <begin position="47"/>
        <end position="134"/>
    </location>
</feature>
<feature type="domain" description="DUF5643" evidence="3">
    <location>
        <begin position="226"/>
        <end position="342"/>
    </location>
</feature>
<gene>
    <name evidence="4" type="ORF">SLU01_30830</name>
</gene>
<comment type="caution">
    <text evidence="4">The sequence shown here is derived from an EMBL/GenBank/DDBJ whole genome shotgun (WGS) entry which is preliminary data.</text>
</comment>
<evidence type="ECO:0000313" key="4">
    <source>
        <dbReference type="EMBL" id="GEN84771.1"/>
    </source>
</evidence>
<evidence type="ECO:0000259" key="3">
    <source>
        <dbReference type="Pfam" id="PF18705"/>
    </source>
</evidence>
<keyword evidence="1" id="KW-0812">Transmembrane</keyword>
<dbReference type="AlphaFoldDB" id="A0A511ZBF4"/>
<dbReference type="EMBL" id="BJYL01000046">
    <property type="protein sequence ID" value="GEN84771.1"/>
    <property type="molecule type" value="Genomic_DNA"/>
</dbReference>
<evidence type="ECO:0000313" key="5">
    <source>
        <dbReference type="Proteomes" id="UP000321901"/>
    </source>
</evidence>
<dbReference type="Pfam" id="PF13786">
    <property type="entry name" value="DUF4179"/>
    <property type="match status" value="1"/>
</dbReference>
<dbReference type="Proteomes" id="UP000321901">
    <property type="component" value="Unassembled WGS sequence"/>
</dbReference>
<sequence length="362" mass="41412">MKKDVYDHLNDIEMDVSQFEAEEVSETEKAKMKRDLKRKIRRPKPVRWRKIAAAASISIGLSSAALFGLSFTSFAQEIPIIGQVFKWFNDDGFFENYSEQAKELAMTQEDNGISMTVNEAIFDGKTLYVTYELTSEKNLGESPWLDGMPDLLDNTDIWTLSTRHDIKKIDSTHYAGITTAQIYPVDRLDEGSFEFTINEVVPDESMDGQPVPVNLTFHFDLHATENKEQLVNNKVEQNDVTVTVKKVMYTPMSFMIYYDENLTTELMELWDFITVDIVVKDDIGNEYANRHNGGSSNSSTLLNHTNTFERLDPKATKLIITPVVQLLERDGTTEYGAIYRNQDSTAPMEEFEMDEIVIEIEK</sequence>
<reference evidence="4 5" key="1">
    <citation type="submission" date="2019-07" db="EMBL/GenBank/DDBJ databases">
        <title>Whole genome shotgun sequence of Sporosarcina luteola NBRC 105378.</title>
        <authorList>
            <person name="Hosoyama A."/>
            <person name="Uohara A."/>
            <person name="Ohji S."/>
            <person name="Ichikawa N."/>
        </authorList>
    </citation>
    <scope>NUCLEOTIDE SEQUENCE [LARGE SCALE GENOMIC DNA]</scope>
    <source>
        <strain evidence="4 5">NBRC 105378</strain>
    </source>
</reference>
<name>A0A511ZBF4_9BACL</name>
<feature type="transmembrane region" description="Helical" evidence="1">
    <location>
        <begin position="51"/>
        <end position="71"/>
    </location>
</feature>
<dbReference type="InterPro" id="IPR025436">
    <property type="entry name" value="DUF4179"/>
</dbReference>
<proteinExistence type="predicted"/>
<dbReference type="InterPro" id="IPR040680">
    <property type="entry name" value="DUF5643"/>
</dbReference>
<keyword evidence="1" id="KW-1133">Transmembrane helix</keyword>
<protein>
    <submittedName>
        <fullName evidence="4">ECF-type sigma factor negative effector</fullName>
    </submittedName>
</protein>
<dbReference type="Gene3D" id="2.60.40.1640">
    <property type="entry name" value="Conserved domain protein"/>
    <property type="match status" value="1"/>
</dbReference>
<dbReference type="Pfam" id="PF18705">
    <property type="entry name" value="DUF5643"/>
    <property type="match status" value="1"/>
</dbReference>
<evidence type="ECO:0000259" key="2">
    <source>
        <dbReference type="Pfam" id="PF13786"/>
    </source>
</evidence>
<dbReference type="RefSeq" id="WP_170232729.1">
    <property type="nucleotide sequence ID" value="NZ_BJYL01000046.1"/>
</dbReference>